<evidence type="ECO:0000313" key="2">
    <source>
        <dbReference type="Proteomes" id="UP000272627"/>
    </source>
</evidence>
<sequence>EGPVVKASSVHPTLTKFRLEAHIGAFEGPPTFEHEEWSYGIFSSYQPEFELRDKDVRFDRRQARAEARLDLKMRYKRYREGWEKPDLHVKDRYQQVAARYQAMKADVKRSQHDP</sequence>
<reference evidence="1 2" key="1">
    <citation type="submission" date="2018-08" db="EMBL/GenBank/DDBJ databases">
        <title>Recombination of ecologically and evolutionarily significant loci maintains genetic cohesion in the Pseudomonas syringae species complex.</title>
        <authorList>
            <person name="Dillon M."/>
            <person name="Thakur S."/>
            <person name="Almeida R.N.D."/>
            <person name="Weir B.S."/>
            <person name="Guttman D.S."/>
        </authorList>
    </citation>
    <scope>NUCLEOTIDE SEQUENCE [LARGE SCALE GENOMIC DNA]</scope>
    <source>
        <strain evidence="1 2">ICMP 8636</strain>
    </source>
</reference>
<evidence type="ECO:0000313" key="1">
    <source>
        <dbReference type="EMBL" id="RMM00815.1"/>
    </source>
</evidence>
<accession>A0A3M3AK24</accession>
<proteinExistence type="predicted"/>
<dbReference type="Proteomes" id="UP000272627">
    <property type="component" value="Unassembled WGS sequence"/>
</dbReference>
<gene>
    <name evidence="1" type="ORF">ALQ86_05073</name>
</gene>
<dbReference type="AlphaFoldDB" id="A0A3M3AK24"/>
<dbReference type="EMBL" id="RBOA01000202">
    <property type="protein sequence ID" value="RMM00815.1"/>
    <property type="molecule type" value="Genomic_DNA"/>
</dbReference>
<comment type="caution">
    <text evidence="1">The sequence shown here is derived from an EMBL/GenBank/DDBJ whole genome shotgun (WGS) entry which is preliminary data.</text>
</comment>
<feature type="non-terminal residue" evidence="1">
    <location>
        <position position="1"/>
    </location>
</feature>
<feature type="non-terminal residue" evidence="1">
    <location>
        <position position="114"/>
    </location>
</feature>
<protein>
    <submittedName>
        <fullName evidence="1">Putative relaxase/mobilization nuclease MobA</fullName>
    </submittedName>
</protein>
<name>A0A3M3AK24_PSEA0</name>
<organism evidence="1 2">
    <name type="scientific">Pseudomonas amygdali pv. eriobotryae</name>
    <dbReference type="NCBI Taxonomy" id="129137"/>
    <lineage>
        <taxon>Bacteria</taxon>
        <taxon>Pseudomonadati</taxon>
        <taxon>Pseudomonadota</taxon>
        <taxon>Gammaproteobacteria</taxon>
        <taxon>Pseudomonadales</taxon>
        <taxon>Pseudomonadaceae</taxon>
        <taxon>Pseudomonas</taxon>
        <taxon>Pseudomonas amygdali</taxon>
    </lineage>
</organism>